<dbReference type="NCBIfam" id="NF033788">
    <property type="entry name" value="HTH_metalloreg"/>
    <property type="match status" value="1"/>
</dbReference>
<dbReference type="Gene3D" id="1.10.10.10">
    <property type="entry name" value="Winged helix-like DNA-binding domain superfamily/Winged helix DNA-binding domain"/>
    <property type="match status" value="1"/>
</dbReference>
<dbReference type="InterPro" id="IPR036390">
    <property type="entry name" value="WH_DNA-bd_sf"/>
</dbReference>
<name>A0A1D2QPK5_9GAMM</name>
<dbReference type="PROSITE" id="PS50987">
    <property type="entry name" value="HTH_ARSR_2"/>
    <property type="match status" value="1"/>
</dbReference>
<protein>
    <submittedName>
        <fullName evidence="2">ArsR family transcriptional regulator</fullName>
    </submittedName>
</protein>
<dbReference type="InterPro" id="IPR029063">
    <property type="entry name" value="SAM-dependent_MTases_sf"/>
</dbReference>
<dbReference type="PANTHER" id="PTHR43861:SF2">
    <property type="entry name" value="CARBOXY-S-ADENOSYL-L-METHIONINE SYNTHASE"/>
    <property type="match status" value="1"/>
</dbReference>
<dbReference type="InterPro" id="IPR036388">
    <property type="entry name" value="WH-like_DNA-bd_sf"/>
</dbReference>
<proteinExistence type="predicted"/>
<comment type="caution">
    <text evidence="2">The sequence shown here is derived from an EMBL/GenBank/DDBJ whole genome shotgun (WGS) entry which is preliminary data.</text>
</comment>
<dbReference type="InterPro" id="IPR011991">
    <property type="entry name" value="ArsR-like_HTH"/>
</dbReference>
<dbReference type="AlphaFoldDB" id="A0A1D2QPK5"/>
<dbReference type="PANTHER" id="PTHR43861">
    <property type="entry name" value="TRANS-ACONITATE 2-METHYLTRANSFERASE-RELATED"/>
    <property type="match status" value="1"/>
</dbReference>
<dbReference type="STRING" id="62101.AB835_08400"/>
<dbReference type="InterPro" id="IPR013216">
    <property type="entry name" value="Methyltransf_11"/>
</dbReference>
<accession>A0A1D2QPK5</accession>
<dbReference type="Pfam" id="PF01022">
    <property type="entry name" value="HTH_5"/>
    <property type="match status" value="1"/>
</dbReference>
<gene>
    <name evidence="2" type="ORF">AB835_08400</name>
</gene>
<dbReference type="InterPro" id="IPR001845">
    <property type="entry name" value="HTH_ArsR_DNA-bd_dom"/>
</dbReference>
<dbReference type="Proteomes" id="UP000242502">
    <property type="component" value="Unassembled WGS sequence"/>
</dbReference>
<dbReference type="SUPFAM" id="SSF53335">
    <property type="entry name" value="S-adenosyl-L-methionine-dependent methyltransferases"/>
    <property type="match status" value="1"/>
</dbReference>
<evidence type="ECO:0000259" key="1">
    <source>
        <dbReference type="PROSITE" id="PS50987"/>
    </source>
</evidence>
<feature type="domain" description="HTH arsR-type" evidence="1">
    <location>
        <begin position="7"/>
        <end position="101"/>
    </location>
</feature>
<reference evidence="2 3" key="1">
    <citation type="journal article" date="2016" name="Appl. Environ. Microbiol.">
        <title>Lack of Overt Genome Reduction in the Bryostatin-Producing Bryozoan Symbiont "Candidatus Endobugula sertula".</title>
        <authorList>
            <person name="Miller I.J."/>
            <person name="Vanee N."/>
            <person name="Fong S.S."/>
            <person name="Lim-Fong G.E."/>
            <person name="Kwan J.C."/>
        </authorList>
    </citation>
    <scope>NUCLEOTIDE SEQUENCE [LARGE SCALE GENOMIC DNA]</scope>
    <source>
        <strain evidence="2">AB1-4</strain>
    </source>
</reference>
<evidence type="ECO:0000313" key="3">
    <source>
        <dbReference type="Proteomes" id="UP000242502"/>
    </source>
</evidence>
<evidence type="ECO:0000313" key="2">
    <source>
        <dbReference type="EMBL" id="ODS23519.1"/>
    </source>
</evidence>
<sequence length="325" mass="36329">MNSFVCEHVPTIAELAAFNKAGGEGLRLEILRVLAQDSYGVLELCEILGHRQSGMSHHLKVLTEAGLVEKRREGNSIFYHRALLDLRQVLASLQQQLYAVVDKIGIPSEVLQRLQHVKRERMQNSQQFFVRQADKFKAQQDLIAEYPVYGEAVAEVLCKTVTEDHAIAVEVGPGAGEFLVVLSKRFDQVVALDNAPTMLERAQNHCWQQAISNVDFICDDTDYLARGNVIADCVVMNMVLHHTSSPADIFIDIATSLKPGGVLIVTDLCRHDQDWAKTACGDIWLGFDPAELQHWALLAGLKQGHSNYLALRNGFQIQLQQFKKT</sequence>
<dbReference type="PRINTS" id="PR00778">
    <property type="entry name" value="HTHARSR"/>
</dbReference>
<dbReference type="GO" id="GO:0003700">
    <property type="term" value="F:DNA-binding transcription factor activity"/>
    <property type="evidence" value="ECO:0007669"/>
    <property type="project" value="InterPro"/>
</dbReference>
<dbReference type="Gene3D" id="3.40.50.150">
    <property type="entry name" value="Vaccinia Virus protein VP39"/>
    <property type="match status" value="1"/>
</dbReference>
<dbReference type="SUPFAM" id="SSF46785">
    <property type="entry name" value="Winged helix' DNA-binding domain"/>
    <property type="match status" value="1"/>
</dbReference>
<dbReference type="Pfam" id="PF08241">
    <property type="entry name" value="Methyltransf_11"/>
    <property type="match status" value="1"/>
</dbReference>
<dbReference type="GO" id="GO:0008757">
    <property type="term" value="F:S-adenosylmethionine-dependent methyltransferase activity"/>
    <property type="evidence" value="ECO:0007669"/>
    <property type="project" value="InterPro"/>
</dbReference>
<dbReference type="CDD" id="cd00090">
    <property type="entry name" value="HTH_ARSR"/>
    <property type="match status" value="1"/>
</dbReference>
<dbReference type="EMBL" id="MDLC01000026">
    <property type="protein sequence ID" value="ODS23519.1"/>
    <property type="molecule type" value="Genomic_DNA"/>
</dbReference>
<dbReference type="CDD" id="cd02440">
    <property type="entry name" value="AdoMet_MTases"/>
    <property type="match status" value="1"/>
</dbReference>
<dbReference type="SMART" id="SM00418">
    <property type="entry name" value="HTH_ARSR"/>
    <property type="match status" value="1"/>
</dbReference>
<organism evidence="2 3">
    <name type="scientific">Candidatus Endobugula sertula</name>
    <name type="common">Bugula neritina bacterial symbiont</name>
    <dbReference type="NCBI Taxonomy" id="62101"/>
    <lineage>
        <taxon>Bacteria</taxon>
        <taxon>Pseudomonadati</taxon>
        <taxon>Pseudomonadota</taxon>
        <taxon>Gammaproteobacteria</taxon>
        <taxon>Cellvibrionales</taxon>
        <taxon>Cellvibrionaceae</taxon>
        <taxon>Candidatus Endobugula</taxon>
    </lineage>
</organism>